<dbReference type="PRINTS" id="PR00081">
    <property type="entry name" value="GDHRDH"/>
</dbReference>
<keyword evidence="7" id="KW-1185">Reference proteome</keyword>
<reference evidence="6 7" key="1">
    <citation type="submission" date="2009-12" db="EMBL/GenBank/DDBJ databases">
        <title>The draft genome of Batrachochytrium dendrobatidis.</title>
        <authorList>
            <consortium name="US DOE Joint Genome Institute (JGI-PGF)"/>
            <person name="Kuo A."/>
            <person name="Salamov A."/>
            <person name="Schmutz J."/>
            <person name="Lucas S."/>
            <person name="Pitluck S."/>
            <person name="Rosenblum E."/>
            <person name="Stajich J."/>
            <person name="Eisen M."/>
            <person name="Grigoriev I.V."/>
        </authorList>
    </citation>
    <scope>NUCLEOTIDE SEQUENCE [LARGE SCALE GENOMIC DNA]</scope>
    <source>
        <strain evidence="7">JAM81 / FGSC 10211</strain>
    </source>
</reference>
<gene>
    <name evidence="6" type="ORF">BATDEDRAFT_15044</name>
</gene>
<dbReference type="SUPFAM" id="SSF51735">
    <property type="entry name" value="NAD(P)-binding Rossmann-fold domains"/>
    <property type="match status" value="1"/>
</dbReference>
<evidence type="ECO:0000256" key="4">
    <source>
        <dbReference type="ARBA" id="ARBA00048508"/>
    </source>
</evidence>
<comment type="catalytic activity">
    <reaction evidence="4">
        <text>a (3R)-hydroxyacyl-[ACP] + NADP(+) = a 3-oxoacyl-[ACP] + NADPH + H(+)</text>
        <dbReference type="Rhea" id="RHEA:17397"/>
        <dbReference type="Rhea" id="RHEA-COMP:9916"/>
        <dbReference type="Rhea" id="RHEA-COMP:9945"/>
        <dbReference type="ChEBI" id="CHEBI:15378"/>
        <dbReference type="ChEBI" id="CHEBI:57783"/>
        <dbReference type="ChEBI" id="CHEBI:58349"/>
        <dbReference type="ChEBI" id="CHEBI:78776"/>
        <dbReference type="ChEBI" id="CHEBI:78827"/>
        <dbReference type="EC" id="1.1.1.100"/>
    </reaction>
</comment>
<name>F4PF77_BATDJ</name>
<dbReference type="OrthoDB" id="2157967at2759"/>
<evidence type="ECO:0000313" key="6">
    <source>
        <dbReference type="EMBL" id="EGF76120.1"/>
    </source>
</evidence>
<dbReference type="HOGENOM" id="CLU_010194_1_0_1"/>
<dbReference type="InterPro" id="IPR002347">
    <property type="entry name" value="SDR_fam"/>
</dbReference>
<dbReference type="PANTHER" id="PTHR42879">
    <property type="entry name" value="3-OXOACYL-(ACYL-CARRIER-PROTEIN) REDUCTASE"/>
    <property type="match status" value="1"/>
</dbReference>
<dbReference type="AlphaFoldDB" id="F4PF77"/>
<dbReference type="STRING" id="684364.F4PF77"/>
<protein>
    <recommendedName>
        <fullName evidence="2">3-oxoacyl-[acyl-carrier-protein] reductase</fullName>
        <ecNumber evidence="2">1.1.1.100</ecNumber>
    </recommendedName>
</protein>
<sequence length="253" mass="26873">MNTKTERTVIVTGAAQGIGYAIGEAFINNGDFVAILDLNLEAAESAAAKLGNAKGYKVNVADEEMVKNVVEQIIAERGTVDVLVNNAGLQFISPVEDFPVEKWDLVNDVILKGTFLMTKHVLPIMKKQQKGRVINISSAHGRLPDAYKSAYVAAKFGVVGFTQTAALETAKDGITVNAIMPGPVRTELVEKQLPTLAEQDGTTVEEALNHHILGKQWMKRLLEPSEIGATAVFLASDGAAAITGEGIGVTGGM</sequence>
<dbReference type="InterPro" id="IPR020904">
    <property type="entry name" value="Sc_DH/Rdtase_CS"/>
</dbReference>
<keyword evidence="3" id="KW-0521">NADP</keyword>
<dbReference type="GO" id="GO:0006633">
    <property type="term" value="P:fatty acid biosynthetic process"/>
    <property type="evidence" value="ECO:0000318"/>
    <property type="project" value="GO_Central"/>
</dbReference>
<evidence type="ECO:0000256" key="3">
    <source>
        <dbReference type="ARBA" id="ARBA00022857"/>
    </source>
</evidence>
<proteinExistence type="inferred from homology"/>
<dbReference type="Pfam" id="PF00106">
    <property type="entry name" value="adh_short"/>
    <property type="match status" value="1"/>
</dbReference>
<dbReference type="PRINTS" id="PR00080">
    <property type="entry name" value="SDRFAMILY"/>
</dbReference>
<dbReference type="GO" id="GO:0004316">
    <property type="term" value="F:3-oxoacyl-[acyl-carrier-protein] reductase (NADPH) activity"/>
    <property type="evidence" value="ECO:0007669"/>
    <property type="project" value="UniProtKB-EC"/>
</dbReference>
<accession>F4PF77</accession>
<dbReference type="PROSITE" id="PS00061">
    <property type="entry name" value="ADH_SHORT"/>
    <property type="match status" value="1"/>
</dbReference>
<dbReference type="GO" id="GO:0048038">
    <property type="term" value="F:quinone binding"/>
    <property type="evidence" value="ECO:0000318"/>
    <property type="project" value="GO_Central"/>
</dbReference>
<dbReference type="EC" id="1.1.1.100" evidence="2"/>
<dbReference type="GO" id="GO:0016616">
    <property type="term" value="F:oxidoreductase activity, acting on the CH-OH group of donors, NAD or NADP as acceptor"/>
    <property type="evidence" value="ECO:0000318"/>
    <property type="project" value="GO_Central"/>
</dbReference>
<comment type="similarity">
    <text evidence="1 5">Belongs to the short-chain dehydrogenases/reductases (SDR) family.</text>
</comment>
<dbReference type="OMA" id="SMTTEHW"/>
<dbReference type="InterPro" id="IPR050259">
    <property type="entry name" value="SDR"/>
</dbReference>
<dbReference type="InParanoid" id="F4PF77"/>
<dbReference type="InterPro" id="IPR036291">
    <property type="entry name" value="NAD(P)-bd_dom_sf"/>
</dbReference>
<evidence type="ECO:0000313" key="7">
    <source>
        <dbReference type="Proteomes" id="UP000007241"/>
    </source>
</evidence>
<evidence type="ECO:0000256" key="5">
    <source>
        <dbReference type="RuleBase" id="RU000363"/>
    </source>
</evidence>
<dbReference type="FunFam" id="3.40.50.720:FF:000084">
    <property type="entry name" value="Short-chain dehydrogenase reductase"/>
    <property type="match status" value="1"/>
</dbReference>
<dbReference type="EMBL" id="GL882912">
    <property type="protein sequence ID" value="EGF76120.1"/>
    <property type="molecule type" value="Genomic_DNA"/>
</dbReference>
<evidence type="ECO:0000256" key="2">
    <source>
        <dbReference type="ARBA" id="ARBA00012948"/>
    </source>
</evidence>
<dbReference type="NCBIfam" id="NF009093">
    <property type="entry name" value="PRK12429.1"/>
    <property type="match status" value="1"/>
</dbReference>
<dbReference type="Gene3D" id="3.40.50.720">
    <property type="entry name" value="NAD(P)-binding Rossmann-like Domain"/>
    <property type="match status" value="1"/>
</dbReference>
<dbReference type="Proteomes" id="UP000007241">
    <property type="component" value="Unassembled WGS sequence"/>
</dbReference>
<organism evidence="6 7">
    <name type="scientific">Batrachochytrium dendrobatidis (strain JAM81 / FGSC 10211)</name>
    <name type="common">Frog chytrid fungus</name>
    <dbReference type="NCBI Taxonomy" id="684364"/>
    <lineage>
        <taxon>Eukaryota</taxon>
        <taxon>Fungi</taxon>
        <taxon>Fungi incertae sedis</taxon>
        <taxon>Chytridiomycota</taxon>
        <taxon>Chytridiomycota incertae sedis</taxon>
        <taxon>Chytridiomycetes</taxon>
        <taxon>Rhizophydiales</taxon>
        <taxon>Rhizophydiales incertae sedis</taxon>
        <taxon>Batrachochytrium</taxon>
    </lineage>
</organism>
<dbReference type="PANTHER" id="PTHR42879:SF2">
    <property type="entry name" value="3-OXOACYL-[ACYL-CARRIER-PROTEIN] REDUCTASE FABG"/>
    <property type="match status" value="1"/>
</dbReference>
<evidence type="ECO:0000256" key="1">
    <source>
        <dbReference type="ARBA" id="ARBA00006484"/>
    </source>
</evidence>